<evidence type="ECO:0000256" key="2">
    <source>
        <dbReference type="SAM" id="Phobius"/>
    </source>
</evidence>
<feature type="transmembrane region" description="Helical" evidence="2">
    <location>
        <begin position="33"/>
        <end position="53"/>
    </location>
</feature>
<organism evidence="3 4">
    <name type="scientific">Aquimonas voraii</name>
    <dbReference type="NCBI Taxonomy" id="265719"/>
    <lineage>
        <taxon>Bacteria</taxon>
        <taxon>Pseudomonadati</taxon>
        <taxon>Pseudomonadota</taxon>
        <taxon>Gammaproteobacteria</taxon>
        <taxon>Lysobacterales</taxon>
        <taxon>Lysobacteraceae</taxon>
        <taxon>Aquimonas</taxon>
    </lineage>
</organism>
<keyword evidence="4" id="KW-1185">Reference proteome</keyword>
<evidence type="ECO:0000313" key="4">
    <source>
        <dbReference type="Proteomes" id="UP000199603"/>
    </source>
</evidence>
<evidence type="ECO:0000313" key="3">
    <source>
        <dbReference type="EMBL" id="SDE10824.1"/>
    </source>
</evidence>
<dbReference type="NCBIfam" id="TIGR03007">
    <property type="entry name" value="pepcterm_ChnLen"/>
    <property type="match status" value="1"/>
</dbReference>
<feature type="coiled-coil region" evidence="1">
    <location>
        <begin position="187"/>
        <end position="350"/>
    </location>
</feature>
<dbReference type="InterPro" id="IPR050445">
    <property type="entry name" value="Bact_polysacc_biosynth/exp"/>
</dbReference>
<keyword evidence="2" id="KW-0812">Transmembrane</keyword>
<feature type="transmembrane region" description="Helical" evidence="2">
    <location>
        <begin position="431"/>
        <end position="454"/>
    </location>
</feature>
<accession>A0A1G7A7H8</accession>
<proteinExistence type="predicted"/>
<dbReference type="PANTHER" id="PTHR32309:SF13">
    <property type="entry name" value="FERRIC ENTEROBACTIN TRANSPORT PROTEIN FEPE"/>
    <property type="match status" value="1"/>
</dbReference>
<dbReference type="InterPro" id="IPR014345">
    <property type="entry name" value="XrtA_polysacc_chain"/>
</dbReference>
<gene>
    <name evidence="3" type="ORF">SAMN04488509_12014</name>
</gene>
<keyword evidence="2" id="KW-1133">Transmembrane helix</keyword>
<dbReference type="GO" id="GO:0005886">
    <property type="term" value="C:plasma membrane"/>
    <property type="evidence" value="ECO:0007669"/>
    <property type="project" value="TreeGrafter"/>
</dbReference>
<dbReference type="STRING" id="265719.SAMN04488509_12014"/>
<sequence>MNPPGLHGPAASPGAELFARLPMLLAELRRHGALLLAAFGVIALAFLSTGIVLPRKYQSASTILVSEANIIGPLMEGRAVPTGVADRARIAREVIFSRAIMAEILKAGGWDAAVTEPLARERLVGEIKQRTRIDSPGQNLIRITYTDAEPERAYAVANRYAELFISESLAAKERESREAFEFIASRVDEYHRKLTDAEERLKQFRAANLDARPGTDIDVRTRISEIRSQIEGARTQLSELQMRENALQAQISGEAEVSDLRSRSAQARQRIAELQSQLDTLLLDYTDSYPDVVRLRHQIEDMQAILVREERAESSGARGADLAAASNPLYQQLRSDLARVRGDIAALRARISENESLLQAELDRGRRVADSEASLAELTRDYEVNRDIYQDLLRRRENARVSMSLDAEQRGLTFRIQEPAALPLQPTGLRLMHFAIAGLGLGVAVPMGLLLALLQIDPRARSAQALAQALPVPVLVSIPEFRTRADRRRTLVKFAVAIAVVAAVLLIYAWAAISRGVIPL</sequence>
<dbReference type="Proteomes" id="UP000199603">
    <property type="component" value="Unassembled WGS sequence"/>
</dbReference>
<dbReference type="EMBL" id="FNAG01000020">
    <property type="protein sequence ID" value="SDE10824.1"/>
    <property type="molecule type" value="Genomic_DNA"/>
</dbReference>
<dbReference type="RefSeq" id="WP_245680073.1">
    <property type="nucleotide sequence ID" value="NZ_FNAG01000020.1"/>
</dbReference>
<evidence type="ECO:0000256" key="1">
    <source>
        <dbReference type="SAM" id="Coils"/>
    </source>
</evidence>
<protein>
    <submittedName>
        <fullName evidence="3">Polysaccharide chain length determinant protein, PEP-CTERM locus subfamily</fullName>
    </submittedName>
</protein>
<dbReference type="AlphaFoldDB" id="A0A1G7A7H8"/>
<dbReference type="GO" id="GO:0004713">
    <property type="term" value="F:protein tyrosine kinase activity"/>
    <property type="evidence" value="ECO:0007669"/>
    <property type="project" value="TreeGrafter"/>
</dbReference>
<reference evidence="3 4" key="1">
    <citation type="submission" date="2016-10" db="EMBL/GenBank/DDBJ databases">
        <authorList>
            <person name="de Groot N.N."/>
        </authorList>
    </citation>
    <scope>NUCLEOTIDE SEQUENCE [LARGE SCALE GENOMIC DNA]</scope>
    <source>
        <strain evidence="3 4">DSM 16957</strain>
    </source>
</reference>
<keyword evidence="1" id="KW-0175">Coiled coil</keyword>
<keyword evidence="2" id="KW-0472">Membrane</keyword>
<feature type="transmembrane region" description="Helical" evidence="2">
    <location>
        <begin position="491"/>
        <end position="513"/>
    </location>
</feature>
<name>A0A1G7A7H8_9GAMM</name>
<dbReference type="PANTHER" id="PTHR32309">
    <property type="entry name" value="TYROSINE-PROTEIN KINASE"/>
    <property type="match status" value="1"/>
</dbReference>